<dbReference type="AlphaFoldDB" id="A0AAD9LJ01"/>
<evidence type="ECO:0000313" key="3">
    <source>
        <dbReference type="Proteomes" id="UP001259832"/>
    </source>
</evidence>
<feature type="region of interest" description="Disordered" evidence="1">
    <location>
        <begin position="419"/>
        <end position="457"/>
    </location>
</feature>
<feature type="compositionally biased region" description="Low complexity" evidence="1">
    <location>
        <begin position="131"/>
        <end position="140"/>
    </location>
</feature>
<feature type="region of interest" description="Disordered" evidence="1">
    <location>
        <begin position="97"/>
        <end position="145"/>
    </location>
</feature>
<sequence length="457" mass="50039">MDGSFIPPPFPFPEAWPRVFAEQQHQQERRWLTPTTIGAVQWSVSVATEHYYPTDPIPATDVQVEDDDEKSSEYEYEYGYVLSDEWRKRFQSSIQLQQQQLQQDQPNTRSNKKRHKKKMKQQQKKTANTEAVAAASASRSGHLQREIQAAKTRELARKWKRRDGSNAIALGSRVTALETSLNAQFDEFCDVFQPVGEVFIQRLGLCMREVEAAIMNLGQLKNDPANGSAQAIPSLKRTLSGGAAGSVGHGPAGGLASHLGMNNINSIPSVLHATPNTNPPQMLRAVTASGVYNRPSSNQAFRGGNSGLSTGAAGGSGGAGANTNVSATTATRSVSQSSTMQDWRMYLTIEERQAVRSKIRDAYTSRCSTYEDLLQVACAIEEELLHISAPSRLDYFKSGFEFENRVKLKKDQLQGQLAALDAKRRSSSIGQQQQQQGTPGGSSSGSKAVGSSKKQRN</sequence>
<keyword evidence="3" id="KW-1185">Reference proteome</keyword>
<comment type="caution">
    <text evidence="2">The sequence shown here is derived from an EMBL/GenBank/DDBJ whole genome shotgun (WGS) entry which is preliminary data.</text>
</comment>
<evidence type="ECO:0000313" key="2">
    <source>
        <dbReference type="EMBL" id="KAK1938031.1"/>
    </source>
</evidence>
<feature type="compositionally biased region" description="Low complexity" evidence="1">
    <location>
        <begin position="321"/>
        <end position="336"/>
    </location>
</feature>
<name>A0AAD9LJ01_9STRA</name>
<feature type="compositionally biased region" description="Low complexity" evidence="1">
    <location>
        <begin position="444"/>
        <end position="457"/>
    </location>
</feature>
<feature type="compositionally biased region" description="Basic residues" evidence="1">
    <location>
        <begin position="110"/>
        <end position="123"/>
    </location>
</feature>
<gene>
    <name evidence="2" type="ORF">P3T76_009181</name>
</gene>
<dbReference type="EMBL" id="JASMQC010000018">
    <property type="protein sequence ID" value="KAK1938031.1"/>
    <property type="molecule type" value="Genomic_DNA"/>
</dbReference>
<dbReference type="Proteomes" id="UP001259832">
    <property type="component" value="Unassembled WGS sequence"/>
</dbReference>
<reference evidence="2" key="1">
    <citation type="submission" date="2023-08" db="EMBL/GenBank/DDBJ databases">
        <title>Reference Genome Resource for the Citrus Pathogen Phytophthora citrophthora.</title>
        <authorList>
            <person name="Moller H."/>
            <person name="Coetzee B."/>
            <person name="Rose L.J."/>
            <person name="Van Niekerk J.M."/>
        </authorList>
    </citation>
    <scope>NUCLEOTIDE SEQUENCE</scope>
    <source>
        <strain evidence="2">STE-U-9442</strain>
    </source>
</reference>
<proteinExistence type="predicted"/>
<feature type="compositionally biased region" description="Low complexity" evidence="1">
    <location>
        <begin position="427"/>
        <end position="437"/>
    </location>
</feature>
<feature type="region of interest" description="Disordered" evidence="1">
    <location>
        <begin position="294"/>
        <end position="336"/>
    </location>
</feature>
<organism evidence="2 3">
    <name type="scientific">Phytophthora citrophthora</name>
    <dbReference type="NCBI Taxonomy" id="4793"/>
    <lineage>
        <taxon>Eukaryota</taxon>
        <taxon>Sar</taxon>
        <taxon>Stramenopiles</taxon>
        <taxon>Oomycota</taxon>
        <taxon>Peronosporomycetes</taxon>
        <taxon>Peronosporales</taxon>
        <taxon>Peronosporaceae</taxon>
        <taxon>Phytophthora</taxon>
    </lineage>
</organism>
<protein>
    <submittedName>
        <fullName evidence="2">Uncharacterized protein</fullName>
    </submittedName>
</protein>
<evidence type="ECO:0000256" key="1">
    <source>
        <dbReference type="SAM" id="MobiDB-lite"/>
    </source>
</evidence>
<accession>A0AAD9LJ01</accession>